<dbReference type="PROSITE" id="PS50949">
    <property type="entry name" value="HTH_GNTR"/>
    <property type="match status" value="1"/>
</dbReference>
<dbReference type="PANTHER" id="PTHR43537">
    <property type="entry name" value="TRANSCRIPTIONAL REGULATOR, GNTR FAMILY"/>
    <property type="match status" value="1"/>
</dbReference>
<evidence type="ECO:0000256" key="3">
    <source>
        <dbReference type="ARBA" id="ARBA00023163"/>
    </source>
</evidence>
<accession>A0A3D9V573</accession>
<dbReference type="InterPro" id="IPR036388">
    <property type="entry name" value="WH-like_DNA-bd_sf"/>
</dbReference>
<keyword evidence="5" id="KW-0670">Pyruvate</keyword>
<dbReference type="InterPro" id="IPR036390">
    <property type="entry name" value="WH_DNA-bd_sf"/>
</dbReference>
<comment type="caution">
    <text evidence="5">The sequence shown here is derived from an EMBL/GenBank/DDBJ whole genome shotgun (WGS) entry which is preliminary data.</text>
</comment>
<dbReference type="GO" id="GO:0003700">
    <property type="term" value="F:DNA-binding transcription factor activity"/>
    <property type="evidence" value="ECO:0007669"/>
    <property type="project" value="InterPro"/>
</dbReference>
<dbReference type="GO" id="GO:0003677">
    <property type="term" value="F:DNA binding"/>
    <property type="evidence" value="ECO:0007669"/>
    <property type="project" value="UniProtKB-KW"/>
</dbReference>
<dbReference type="InterPro" id="IPR000524">
    <property type="entry name" value="Tscrpt_reg_HTH_GntR"/>
</dbReference>
<dbReference type="CDD" id="cd07377">
    <property type="entry name" value="WHTH_GntR"/>
    <property type="match status" value="1"/>
</dbReference>
<gene>
    <name evidence="5" type="ORF">DFJ64_2388</name>
</gene>
<dbReference type="Gene3D" id="1.20.120.530">
    <property type="entry name" value="GntR ligand-binding domain-like"/>
    <property type="match status" value="1"/>
</dbReference>
<evidence type="ECO:0000313" key="6">
    <source>
        <dbReference type="Proteomes" id="UP000256485"/>
    </source>
</evidence>
<dbReference type="Pfam" id="PF00392">
    <property type="entry name" value="GntR"/>
    <property type="match status" value="1"/>
</dbReference>
<dbReference type="Proteomes" id="UP000256485">
    <property type="component" value="Unassembled WGS sequence"/>
</dbReference>
<keyword evidence="3" id="KW-0804">Transcription</keyword>
<dbReference type="SMART" id="SM00895">
    <property type="entry name" value="FCD"/>
    <property type="match status" value="1"/>
</dbReference>
<dbReference type="PANTHER" id="PTHR43537:SF5">
    <property type="entry name" value="UXU OPERON TRANSCRIPTIONAL REGULATOR"/>
    <property type="match status" value="1"/>
</dbReference>
<evidence type="ECO:0000313" key="5">
    <source>
        <dbReference type="EMBL" id="REF36952.1"/>
    </source>
</evidence>
<evidence type="ECO:0000256" key="2">
    <source>
        <dbReference type="ARBA" id="ARBA00023125"/>
    </source>
</evidence>
<dbReference type="RefSeq" id="WP_170152593.1">
    <property type="nucleotide sequence ID" value="NZ_QTUC01000001.1"/>
</dbReference>
<dbReference type="Pfam" id="PF07729">
    <property type="entry name" value="FCD"/>
    <property type="match status" value="1"/>
</dbReference>
<keyword evidence="6" id="KW-1185">Reference proteome</keyword>
<dbReference type="AlphaFoldDB" id="A0A3D9V573"/>
<dbReference type="SUPFAM" id="SSF48008">
    <property type="entry name" value="GntR ligand-binding domain-like"/>
    <property type="match status" value="1"/>
</dbReference>
<name>A0A3D9V573_THECX</name>
<dbReference type="Gene3D" id="1.10.10.10">
    <property type="entry name" value="Winged helix-like DNA-binding domain superfamily/Winged helix DNA-binding domain"/>
    <property type="match status" value="1"/>
</dbReference>
<feature type="domain" description="HTH gntR-type" evidence="4">
    <location>
        <begin position="13"/>
        <end position="81"/>
    </location>
</feature>
<dbReference type="SUPFAM" id="SSF46785">
    <property type="entry name" value="Winged helix' DNA-binding domain"/>
    <property type="match status" value="1"/>
</dbReference>
<evidence type="ECO:0000256" key="1">
    <source>
        <dbReference type="ARBA" id="ARBA00023015"/>
    </source>
</evidence>
<organism evidence="5 6">
    <name type="scientific">Thermasporomyces composti</name>
    <dbReference type="NCBI Taxonomy" id="696763"/>
    <lineage>
        <taxon>Bacteria</taxon>
        <taxon>Bacillati</taxon>
        <taxon>Actinomycetota</taxon>
        <taxon>Actinomycetes</taxon>
        <taxon>Propionibacteriales</taxon>
        <taxon>Nocardioidaceae</taxon>
        <taxon>Thermasporomyces</taxon>
    </lineage>
</organism>
<dbReference type="EMBL" id="QTUC01000001">
    <property type="protein sequence ID" value="REF36952.1"/>
    <property type="molecule type" value="Genomic_DNA"/>
</dbReference>
<proteinExistence type="predicted"/>
<dbReference type="SMART" id="SM00345">
    <property type="entry name" value="HTH_GNTR"/>
    <property type="match status" value="1"/>
</dbReference>
<sequence length="242" mass="26666">MKEGKGRARLTRRTLLDELTAGLVALIEEGGYQIGDRLPSMSALAAHFGVATPTLREAARRLEAAGTITFRHGSGIFVTGDSRRLVIANPARTELGDQTTLDVLDTRLLIEPELARRAAERATHEQLAAIGGLLDEARQAIEAADEQSLTPLNMRFHVAIARAAGNQVLTEALQSVVELYEPQQSVIGQIYADPWRDHNEHRDIYDALVRKDATAAHDLMRRHLEGVLAVVSATLRREKERD</sequence>
<reference evidence="5 6" key="1">
    <citation type="submission" date="2018-08" db="EMBL/GenBank/DDBJ databases">
        <title>Sequencing the genomes of 1000 actinobacteria strains.</title>
        <authorList>
            <person name="Klenk H.-P."/>
        </authorList>
    </citation>
    <scope>NUCLEOTIDE SEQUENCE [LARGE SCALE GENOMIC DNA]</scope>
    <source>
        <strain evidence="5 6">DSM 22891</strain>
    </source>
</reference>
<evidence type="ECO:0000259" key="4">
    <source>
        <dbReference type="PROSITE" id="PS50949"/>
    </source>
</evidence>
<dbReference type="InterPro" id="IPR008920">
    <property type="entry name" value="TF_FadR/GntR_C"/>
</dbReference>
<keyword evidence="2" id="KW-0238">DNA-binding</keyword>
<keyword evidence="1" id="KW-0805">Transcription regulation</keyword>
<protein>
    <submittedName>
        <fullName evidence="5">GntR family transcriptional repressor for pyruvate dehydrogenase complex</fullName>
    </submittedName>
</protein>
<dbReference type="InterPro" id="IPR011711">
    <property type="entry name" value="GntR_C"/>
</dbReference>